<protein>
    <recommendedName>
        <fullName evidence="4 10">L-aspartate oxidase</fullName>
        <ecNumber evidence="4 10">1.4.3.16</ecNumber>
    </recommendedName>
</protein>
<dbReference type="SUPFAM" id="SSF51905">
    <property type="entry name" value="FAD/NAD(P)-binding domain"/>
    <property type="match status" value="1"/>
</dbReference>
<dbReference type="FunFam" id="3.90.700.10:FF:000002">
    <property type="entry name" value="L-aspartate oxidase"/>
    <property type="match status" value="1"/>
</dbReference>
<evidence type="ECO:0000256" key="2">
    <source>
        <dbReference type="ARBA" id="ARBA00004950"/>
    </source>
</evidence>
<evidence type="ECO:0000256" key="8">
    <source>
        <dbReference type="ARBA" id="ARBA00023002"/>
    </source>
</evidence>
<dbReference type="SUPFAM" id="SSF56425">
    <property type="entry name" value="Succinate dehydrogenase/fumarate reductase flavoprotein, catalytic domain"/>
    <property type="match status" value="1"/>
</dbReference>
<evidence type="ECO:0000313" key="16">
    <source>
        <dbReference type="Proteomes" id="UP000494117"/>
    </source>
</evidence>
<keyword evidence="16" id="KW-1185">Reference proteome</keyword>
<evidence type="ECO:0000313" key="15">
    <source>
        <dbReference type="EMBL" id="CAB3926509.1"/>
    </source>
</evidence>
<feature type="compositionally biased region" description="Basic and acidic residues" evidence="12">
    <location>
        <begin position="492"/>
        <end position="511"/>
    </location>
</feature>
<dbReference type="Gene3D" id="1.20.58.100">
    <property type="entry name" value="Fumarate reductase/succinate dehydrogenase flavoprotein-like, C-terminal domain"/>
    <property type="match status" value="1"/>
</dbReference>
<evidence type="ECO:0000256" key="12">
    <source>
        <dbReference type="SAM" id="MobiDB-lite"/>
    </source>
</evidence>
<dbReference type="PANTHER" id="PTHR42716">
    <property type="entry name" value="L-ASPARTATE OXIDASE"/>
    <property type="match status" value="1"/>
</dbReference>
<dbReference type="InterPro" id="IPR005288">
    <property type="entry name" value="NadB"/>
</dbReference>
<dbReference type="Pfam" id="PF00890">
    <property type="entry name" value="FAD_binding_2"/>
    <property type="match status" value="1"/>
</dbReference>
<dbReference type="SUPFAM" id="SSF46977">
    <property type="entry name" value="Succinate dehydrogenase/fumarate reductase flavoprotein C-terminal domain"/>
    <property type="match status" value="1"/>
</dbReference>
<dbReference type="GO" id="GO:0034628">
    <property type="term" value="P:'de novo' NAD+ biosynthetic process from L-aspartate"/>
    <property type="evidence" value="ECO:0007669"/>
    <property type="project" value="TreeGrafter"/>
</dbReference>
<dbReference type="Pfam" id="PF02910">
    <property type="entry name" value="Succ_DH_flav_C"/>
    <property type="match status" value="1"/>
</dbReference>
<evidence type="ECO:0000256" key="7">
    <source>
        <dbReference type="ARBA" id="ARBA00022827"/>
    </source>
</evidence>
<dbReference type="PANTHER" id="PTHR42716:SF2">
    <property type="entry name" value="L-ASPARTATE OXIDASE, CHLOROPLASTIC"/>
    <property type="match status" value="1"/>
</dbReference>
<gene>
    <name evidence="15" type="primary">nadB</name>
    <name evidence="15" type="ORF">LMG26858_05879</name>
</gene>
<dbReference type="GO" id="GO:0005737">
    <property type="term" value="C:cytoplasm"/>
    <property type="evidence" value="ECO:0007669"/>
    <property type="project" value="UniProtKB-SubCell"/>
</dbReference>
<dbReference type="EMBL" id="CADILG010000078">
    <property type="protein sequence ID" value="CAB3926509.1"/>
    <property type="molecule type" value="Genomic_DNA"/>
</dbReference>
<dbReference type="EC" id="1.4.3.16" evidence="4 10"/>
<name>A0A6S7ETY9_9BURK</name>
<feature type="domain" description="Fumarate reductase/succinate dehydrogenase flavoprotein-like C-terminal" evidence="14">
    <location>
        <begin position="424"/>
        <end position="506"/>
    </location>
</feature>
<keyword evidence="8 11" id="KW-0560">Oxidoreductase</keyword>
<keyword evidence="5 11" id="KW-0285">Flavoprotein</keyword>
<evidence type="ECO:0000256" key="4">
    <source>
        <dbReference type="ARBA" id="ARBA00012173"/>
    </source>
</evidence>
<feature type="region of interest" description="Disordered" evidence="12">
    <location>
        <begin position="492"/>
        <end position="530"/>
    </location>
</feature>
<organism evidence="15 16">
    <name type="scientific">Achromobacter anxifer</name>
    <dbReference type="NCBI Taxonomy" id="1287737"/>
    <lineage>
        <taxon>Bacteria</taxon>
        <taxon>Pseudomonadati</taxon>
        <taxon>Pseudomonadota</taxon>
        <taxon>Betaproteobacteria</taxon>
        <taxon>Burkholderiales</taxon>
        <taxon>Alcaligenaceae</taxon>
        <taxon>Achromobacter</taxon>
    </lineage>
</organism>
<comment type="catalytic activity">
    <reaction evidence="9">
        <text>L-aspartate + O2 = iminosuccinate + H2O2</text>
        <dbReference type="Rhea" id="RHEA:25876"/>
        <dbReference type="ChEBI" id="CHEBI:15379"/>
        <dbReference type="ChEBI" id="CHEBI:16240"/>
        <dbReference type="ChEBI" id="CHEBI:29991"/>
        <dbReference type="ChEBI" id="CHEBI:77875"/>
        <dbReference type="EC" id="1.4.3.16"/>
    </reaction>
    <physiologicalReaction direction="left-to-right" evidence="9">
        <dbReference type="Rhea" id="RHEA:25877"/>
    </physiologicalReaction>
</comment>
<dbReference type="AlphaFoldDB" id="A0A6S7ETY9"/>
<evidence type="ECO:0000256" key="6">
    <source>
        <dbReference type="ARBA" id="ARBA00022642"/>
    </source>
</evidence>
<evidence type="ECO:0000256" key="11">
    <source>
        <dbReference type="RuleBase" id="RU362049"/>
    </source>
</evidence>
<keyword evidence="6 11" id="KW-0662">Pyridine nucleotide biosynthesis</keyword>
<comment type="subcellular location">
    <subcellularLocation>
        <location evidence="11">Cytoplasm</location>
    </subcellularLocation>
</comment>
<dbReference type="InterPro" id="IPR015939">
    <property type="entry name" value="Fum_Rdtase/Succ_DH_flav-like_C"/>
</dbReference>
<reference evidence="15 16" key="1">
    <citation type="submission" date="2020-04" db="EMBL/GenBank/DDBJ databases">
        <authorList>
            <person name="De Canck E."/>
        </authorList>
    </citation>
    <scope>NUCLEOTIDE SEQUENCE [LARGE SCALE GENOMIC DNA]</scope>
    <source>
        <strain evidence="15 16">LMG 26858</strain>
    </source>
</reference>
<evidence type="ECO:0000256" key="1">
    <source>
        <dbReference type="ARBA" id="ARBA00001974"/>
    </source>
</evidence>
<accession>A0A6S7ETY9</accession>
<dbReference type="InterPro" id="IPR037099">
    <property type="entry name" value="Fum_R/Succ_DH_flav-like_C_sf"/>
</dbReference>
<comment type="similarity">
    <text evidence="3 11">Belongs to the FAD-dependent oxidoreductase 2 family. NadB subfamily.</text>
</comment>
<dbReference type="InterPro" id="IPR036188">
    <property type="entry name" value="FAD/NAD-bd_sf"/>
</dbReference>
<dbReference type="NCBIfam" id="NF006567">
    <property type="entry name" value="PRK09077.1"/>
    <property type="match status" value="1"/>
</dbReference>
<evidence type="ECO:0000256" key="3">
    <source>
        <dbReference type="ARBA" id="ARBA00008562"/>
    </source>
</evidence>
<feature type="domain" description="FAD-dependent oxidoreductase 2 FAD-binding" evidence="13">
    <location>
        <begin position="4"/>
        <end position="380"/>
    </location>
</feature>
<dbReference type="NCBIfam" id="TIGR00551">
    <property type="entry name" value="nadB"/>
    <property type="match status" value="1"/>
</dbReference>
<comment type="pathway">
    <text evidence="2 11">Cofactor biosynthesis; NAD(+) biosynthesis; iminoaspartate from L-aspartate (oxidase route): step 1/1.</text>
</comment>
<dbReference type="RefSeq" id="WP_175211091.1">
    <property type="nucleotide sequence ID" value="NZ_CADILG010000078.1"/>
</dbReference>
<evidence type="ECO:0000256" key="9">
    <source>
        <dbReference type="ARBA" id="ARBA00048305"/>
    </source>
</evidence>
<dbReference type="Gene3D" id="3.90.700.10">
    <property type="entry name" value="Succinate dehydrogenase/fumarate reductase flavoprotein, catalytic domain"/>
    <property type="match status" value="1"/>
</dbReference>
<dbReference type="UniPathway" id="UPA00253">
    <property type="reaction ID" value="UER00326"/>
</dbReference>
<comment type="cofactor">
    <cofactor evidence="1 11">
        <name>FAD</name>
        <dbReference type="ChEBI" id="CHEBI:57692"/>
    </cofactor>
</comment>
<evidence type="ECO:0000259" key="14">
    <source>
        <dbReference type="Pfam" id="PF02910"/>
    </source>
</evidence>
<sequence>MEFDVIIIGSGLAGMAAALELAPRRRVALVSKGALRDNASNRAQGGIAAPLAADDSVEAHVRDTLVAGAGLCDLPATRGIIARAGSAIAWLQEQGVAFTAERGALHLTREGGHGVRRIAHAADATGSAIMAALENRVRRQPGITLLEAHCAVDLILDGPAGTAGTRCRGARLLDLRGGRVFDALAAQVVLASGGAGQVYQATTAPAAATGDGIAMAWLAGCRVANMEFTQFHPTGLHHAQAEGFLISEAVRGEGGLLRLPGGARFMPAHDPRAELAPRDIVARAIQAEMERHGLECVHLDISHQPPEFLRAHFPTIQARCLTLGIDITKAPIPVSPSAHYTCGGVVADLSGRSDVPGLYAVGEAACTGLHGANRLASNSLLECVVMGRAAAQDMLEQQPVATARQARAADETAVPASPDLARLRRDLRRLMSRDVGVVRSDASLARAAAFIASLRAQTQARLLRDGLSLELLELRNLALVAALIVRGASARSESRGAHFNKDRPGRPRQGDEPAPPASGQAGHRGPAAAA</sequence>
<dbReference type="Gene3D" id="3.50.50.60">
    <property type="entry name" value="FAD/NAD(P)-binding domain"/>
    <property type="match status" value="1"/>
</dbReference>
<dbReference type="PRINTS" id="PR00368">
    <property type="entry name" value="FADPNR"/>
</dbReference>
<proteinExistence type="inferred from homology"/>
<evidence type="ECO:0000256" key="5">
    <source>
        <dbReference type="ARBA" id="ARBA00022630"/>
    </source>
</evidence>
<dbReference type="InterPro" id="IPR027477">
    <property type="entry name" value="Succ_DH/fumarate_Rdtase_cat_sf"/>
</dbReference>
<dbReference type="Proteomes" id="UP000494117">
    <property type="component" value="Unassembled WGS sequence"/>
</dbReference>
<dbReference type="InterPro" id="IPR003953">
    <property type="entry name" value="FAD-dep_OxRdtase_2_FAD-bd"/>
</dbReference>
<dbReference type="GO" id="GO:0008734">
    <property type="term" value="F:L-aspartate oxidase activity"/>
    <property type="evidence" value="ECO:0007669"/>
    <property type="project" value="UniProtKB-UniRule"/>
</dbReference>
<evidence type="ECO:0000259" key="13">
    <source>
        <dbReference type="Pfam" id="PF00890"/>
    </source>
</evidence>
<keyword evidence="7 11" id="KW-0274">FAD</keyword>
<evidence type="ECO:0000256" key="10">
    <source>
        <dbReference type="NCBIfam" id="TIGR00551"/>
    </source>
</evidence>
<comment type="function">
    <text evidence="11">Catalyzes the oxidation of L-aspartate to iminoaspartate.</text>
</comment>